<dbReference type="InterPro" id="IPR047589">
    <property type="entry name" value="DUF11_rpt"/>
</dbReference>
<dbReference type="InterPro" id="IPR055353">
    <property type="entry name" value="DUF7619"/>
</dbReference>
<feature type="domain" description="DUF7619" evidence="1">
    <location>
        <begin position="715"/>
        <end position="850"/>
    </location>
</feature>
<dbReference type="NCBIfam" id="TIGR01451">
    <property type="entry name" value="B_ant_repeat"/>
    <property type="match status" value="1"/>
</dbReference>
<dbReference type="Pfam" id="PF24595">
    <property type="entry name" value="DUF7619"/>
    <property type="match status" value="1"/>
</dbReference>
<keyword evidence="3" id="KW-1185">Reference proteome</keyword>
<evidence type="ECO:0000259" key="1">
    <source>
        <dbReference type="Pfam" id="PF24595"/>
    </source>
</evidence>
<accession>A0ABY4BB18</accession>
<evidence type="ECO:0000313" key="3">
    <source>
        <dbReference type="Proteomes" id="UP000831390"/>
    </source>
</evidence>
<protein>
    <submittedName>
        <fullName evidence="2">T9SS type A sorting domain-containing protein</fullName>
    </submittedName>
</protein>
<dbReference type="RefSeq" id="WP_243516743.1">
    <property type="nucleotide sequence ID" value="NZ_CP094534.1"/>
</dbReference>
<dbReference type="InterPro" id="IPR052918">
    <property type="entry name" value="Motility_Chemotaxis_Reg"/>
</dbReference>
<dbReference type="Proteomes" id="UP000831390">
    <property type="component" value="Chromosome"/>
</dbReference>
<name>A0ABY4BB18_9BACT</name>
<dbReference type="InterPro" id="IPR013783">
    <property type="entry name" value="Ig-like_fold"/>
</dbReference>
<sequence length="946" mass="97673">MKLQRLLFLVGLLALGALQRGYAQYVNWSRPLAPGIFNARSVTDAAGNTYVAGSYRGALTMGATTLPAPTGAAINASNAFVAKVSPQGLVQWALPGISALSDDVLALTLDPNGNVYAVFRGGVDSLGSGPTVGYGFALGSLTLPNGGTMLAKINTTGTALALSYLHQGATQAQVTALAADAAGSCLVAVGATGYGTPVFGPYTFPSSSSTYSTAVLRAAPGSSVALVRALVPTPGQFNTSNLRVADIEVGAAGNFYCAGQISGTAVLGTAPAVNLDSYVGSGGFVAQFSAAGVAQWGITSHNATGSGSHSAGNICLAVAPTGEVYVAGGVWASNVTFGNLPALPVGGFVLKLSASGTPLWARGAQTGINTDLSGGAVHLGLDAAGNVYRVGQFINNPVFGTTTLTSPVTAAYSPTFYLVSYDAAGALRWVRTADSQQVPNSSASHQGTGFGLDASGNAYLLNYSAFDLPTNTLRIDREVLGAGYTVLRLDPAGRLSGTLYIDQNGNGTRDAGEGPFAYPQVVSDATAGTHYSSTAGTGEYTVLGLPGAAYSISIPSPHAYYTVSAPATRTGTYPGAGQTTTGLDFGLAPNLSQADVRMTLTPVGVARPGFTVRYRLTLENRGTTTASGNANLVFDSRFSYVSSTPSGSRTGQTVTWAYTNLAPFAQLNYEVLLSLPTNAVMGTVLTSSATAPLTGDVTLDDNTASASQTVVTSYDPNDISVNYASLSPTQVAAGLPLDYVIRFQNMGTDTAFAVVITDTLDYARLNLSTIELISQSHNCLWSLTGRGLLTVRFPGIKLPHRNVDVIRSQGFLRFRVRPRPTLAVGDIVPNKADIFFDYNAPVRTNTATTTVMLTTAALASHTAAAWNAYPNPATDAVTIAADLTTAGPVRLDLLDALGRSVRREVFMAPAGPLRQTLDLRGLAPGFYVLRLTPPAGPASSQQLVRE</sequence>
<organism evidence="2 3">
    <name type="scientific">Hymenobacter monticola</name>
    <dbReference type="NCBI Taxonomy" id="1705399"/>
    <lineage>
        <taxon>Bacteria</taxon>
        <taxon>Pseudomonadati</taxon>
        <taxon>Bacteroidota</taxon>
        <taxon>Cytophagia</taxon>
        <taxon>Cytophagales</taxon>
        <taxon>Hymenobacteraceae</taxon>
        <taxon>Hymenobacter</taxon>
    </lineage>
</organism>
<dbReference type="PANTHER" id="PTHR35580:SF1">
    <property type="entry name" value="PHYTASE-LIKE DOMAIN-CONTAINING PROTEIN"/>
    <property type="match status" value="1"/>
</dbReference>
<dbReference type="EMBL" id="CP094534">
    <property type="protein sequence ID" value="UOE35186.1"/>
    <property type="molecule type" value="Genomic_DNA"/>
</dbReference>
<dbReference type="Gene3D" id="2.60.40.10">
    <property type="entry name" value="Immunoglobulins"/>
    <property type="match status" value="1"/>
</dbReference>
<dbReference type="PANTHER" id="PTHR35580">
    <property type="entry name" value="CELL SURFACE GLYCOPROTEIN (S-LAYER PROTEIN)-LIKE PROTEIN"/>
    <property type="match status" value="1"/>
</dbReference>
<reference evidence="2 3" key="1">
    <citation type="submission" date="2022-03" db="EMBL/GenBank/DDBJ databases">
        <title>Hymenobactersp. isolated from the air.</title>
        <authorList>
            <person name="Won M."/>
            <person name="Kwon S.-W."/>
        </authorList>
    </citation>
    <scope>NUCLEOTIDE SEQUENCE [LARGE SCALE GENOMIC DNA]</scope>
    <source>
        <strain evidence="2 3">KACC 22596</strain>
    </source>
</reference>
<evidence type="ECO:0000313" key="2">
    <source>
        <dbReference type="EMBL" id="UOE35186.1"/>
    </source>
</evidence>
<gene>
    <name evidence="2" type="ORF">MTP16_05925</name>
</gene>
<proteinExistence type="predicted"/>